<dbReference type="Gene3D" id="1.10.10.60">
    <property type="entry name" value="Homeodomain-like"/>
    <property type="match status" value="1"/>
</dbReference>
<accession>A0A9N7RRE7</accession>
<feature type="region of interest" description="Disordered" evidence="1">
    <location>
        <begin position="1"/>
        <end position="100"/>
    </location>
</feature>
<name>A0A9N7RRE7_STRHE</name>
<proteinExistence type="predicted"/>
<evidence type="ECO:0000313" key="2">
    <source>
        <dbReference type="EMBL" id="CAA0841522.1"/>
    </source>
</evidence>
<dbReference type="EMBL" id="CACSLK010034108">
    <property type="protein sequence ID" value="CAA0841522.1"/>
    <property type="molecule type" value="Genomic_DNA"/>
</dbReference>
<reference evidence="2" key="1">
    <citation type="submission" date="2019-12" db="EMBL/GenBank/DDBJ databases">
        <authorList>
            <person name="Scholes J."/>
        </authorList>
    </citation>
    <scope>NUCLEOTIDE SEQUENCE</scope>
</reference>
<feature type="compositionally biased region" description="Basic and acidic residues" evidence="1">
    <location>
        <begin position="1"/>
        <end position="24"/>
    </location>
</feature>
<comment type="caution">
    <text evidence="2">The sequence shown here is derived from an EMBL/GenBank/DDBJ whole genome shotgun (WGS) entry which is preliminary data.</text>
</comment>
<dbReference type="Proteomes" id="UP001153555">
    <property type="component" value="Unassembled WGS sequence"/>
</dbReference>
<sequence>MHLKYTVRDFHRRVEVDLPRRQDGDSPTAVPSPEPPHGRQPPPPPPSSHQARPSPEFPYFPPVPPQARRGTPPSHGQFARREAGVDGGSRGQGRRLDESQSCKRLRAIAEVKDWEMFRDYSKEEIMNICEEVGISKSCFKAWVAYHRHGQMGRRAVFN</sequence>
<organism evidence="2 3">
    <name type="scientific">Striga hermonthica</name>
    <name type="common">Purple witchweed</name>
    <name type="synonym">Buchnera hermonthica</name>
    <dbReference type="NCBI Taxonomy" id="68872"/>
    <lineage>
        <taxon>Eukaryota</taxon>
        <taxon>Viridiplantae</taxon>
        <taxon>Streptophyta</taxon>
        <taxon>Embryophyta</taxon>
        <taxon>Tracheophyta</taxon>
        <taxon>Spermatophyta</taxon>
        <taxon>Magnoliopsida</taxon>
        <taxon>eudicotyledons</taxon>
        <taxon>Gunneridae</taxon>
        <taxon>Pentapetalae</taxon>
        <taxon>asterids</taxon>
        <taxon>lamiids</taxon>
        <taxon>Lamiales</taxon>
        <taxon>Orobanchaceae</taxon>
        <taxon>Buchnereae</taxon>
        <taxon>Striga</taxon>
    </lineage>
</organism>
<evidence type="ECO:0000256" key="1">
    <source>
        <dbReference type="SAM" id="MobiDB-lite"/>
    </source>
</evidence>
<dbReference type="OrthoDB" id="913385at2759"/>
<gene>
    <name evidence="2" type="ORF">SHERM_07533</name>
</gene>
<feature type="compositionally biased region" description="Pro residues" evidence="1">
    <location>
        <begin position="30"/>
        <end position="47"/>
    </location>
</feature>
<protein>
    <submittedName>
        <fullName evidence="2">Uncharacterized protein</fullName>
    </submittedName>
</protein>
<feature type="compositionally biased region" description="Pro residues" evidence="1">
    <location>
        <begin position="55"/>
        <end position="65"/>
    </location>
</feature>
<evidence type="ECO:0000313" key="3">
    <source>
        <dbReference type="Proteomes" id="UP001153555"/>
    </source>
</evidence>
<dbReference type="AlphaFoldDB" id="A0A9N7RRE7"/>
<keyword evidence="3" id="KW-1185">Reference proteome</keyword>